<evidence type="ECO:0000313" key="2">
    <source>
        <dbReference type="EMBL" id="NKQ28008.1"/>
    </source>
</evidence>
<evidence type="ECO:0000313" key="3">
    <source>
        <dbReference type="Proteomes" id="UP000744032"/>
    </source>
</evidence>
<dbReference type="RefSeq" id="WP_210719933.1">
    <property type="nucleotide sequence ID" value="NZ_JAAXMD010000355.1"/>
</dbReference>
<sequence>MPSELPVLTSTPARADHAVRAAGRALARLGRSDLGGHLVLVAGRDGRSDPAAEERAAARAVEHALRRRPLRLPPVPGPALIHIPQPTRLRGTP</sequence>
<feature type="non-terminal residue" evidence="2">
    <location>
        <position position="93"/>
    </location>
</feature>
<gene>
    <name evidence="2" type="ORF">HF200_27315</name>
</gene>
<reference evidence="2 3" key="1">
    <citation type="submission" date="2020-04" db="EMBL/GenBank/DDBJ databases">
        <title>Genome sequence of Streptomyces galbus strain I339.</title>
        <authorList>
            <person name="Silva E.A.N."/>
            <person name="Merces M."/>
            <person name="Castelo Branco A.P.O.T."/>
            <person name="Vasconcelos P.C."/>
            <person name="Costa N.P."/>
            <person name="Marinho G.C.S."/>
            <person name="Oliveira C.J.B."/>
            <person name="Araujo D."/>
            <person name="Rodrigues Junior V.S."/>
            <person name="Almeida R."/>
            <person name="Silva Filho U.R."/>
            <person name="Andrade A.S.A."/>
            <person name="Cibulski S.P."/>
        </authorList>
    </citation>
    <scope>NUCLEOTIDE SEQUENCE [LARGE SCALE GENOMIC DNA]</scope>
    <source>
        <strain evidence="2 3">I339</strain>
    </source>
</reference>
<organism evidence="2 3">
    <name type="scientific">Streptomyces galbus</name>
    <dbReference type="NCBI Taxonomy" id="33898"/>
    <lineage>
        <taxon>Bacteria</taxon>
        <taxon>Bacillati</taxon>
        <taxon>Actinomycetota</taxon>
        <taxon>Actinomycetes</taxon>
        <taxon>Kitasatosporales</taxon>
        <taxon>Streptomycetaceae</taxon>
        <taxon>Streptomyces</taxon>
    </lineage>
</organism>
<name>A0ABX1IQV0_STRGB</name>
<comment type="caution">
    <text evidence="2">The sequence shown here is derived from an EMBL/GenBank/DDBJ whole genome shotgun (WGS) entry which is preliminary data.</text>
</comment>
<proteinExistence type="predicted"/>
<feature type="region of interest" description="Disordered" evidence="1">
    <location>
        <begin position="70"/>
        <end position="93"/>
    </location>
</feature>
<dbReference type="Proteomes" id="UP000744032">
    <property type="component" value="Unassembled WGS sequence"/>
</dbReference>
<protein>
    <submittedName>
        <fullName evidence="2">Uncharacterized protein</fullName>
    </submittedName>
</protein>
<dbReference type="EMBL" id="JAAXMD010000355">
    <property type="protein sequence ID" value="NKQ28008.1"/>
    <property type="molecule type" value="Genomic_DNA"/>
</dbReference>
<accession>A0ABX1IQV0</accession>
<evidence type="ECO:0000256" key="1">
    <source>
        <dbReference type="SAM" id="MobiDB-lite"/>
    </source>
</evidence>
<keyword evidence="3" id="KW-1185">Reference proteome</keyword>